<dbReference type="InterPro" id="IPR052164">
    <property type="entry name" value="Anthracycline_SecMetBiosynth"/>
</dbReference>
<dbReference type="CDD" id="cd07247">
    <property type="entry name" value="SgaA_N_like"/>
    <property type="match status" value="1"/>
</dbReference>
<dbReference type="Pfam" id="PF22677">
    <property type="entry name" value="Ble-like_N"/>
    <property type="match status" value="1"/>
</dbReference>
<proteinExistence type="predicted"/>
<reference evidence="2 3" key="1">
    <citation type="submission" date="2020-08" db="EMBL/GenBank/DDBJ databases">
        <title>Bridging the membrane lipid divide: bacteria of the FCB group superphylum have the potential to synthesize archaeal ether lipids.</title>
        <authorList>
            <person name="Villanueva L."/>
            <person name="Von Meijenfeldt F.A.B."/>
            <person name="Westbye A.B."/>
            <person name="Yadav S."/>
            <person name="Hopmans E.C."/>
            <person name="Dutilh B.E."/>
            <person name="Sinninghe Damste J.S."/>
        </authorList>
    </citation>
    <scope>NUCLEOTIDE SEQUENCE [LARGE SCALE GENOMIC DNA]</scope>
    <source>
        <strain evidence="2">NIOZ-UU36</strain>
    </source>
</reference>
<feature type="domain" description="VOC" evidence="1">
    <location>
        <begin position="5"/>
        <end position="116"/>
    </location>
</feature>
<protein>
    <submittedName>
        <fullName evidence="2">VOC family protein</fullName>
    </submittedName>
</protein>
<dbReference type="Gene3D" id="3.10.180.10">
    <property type="entry name" value="2,3-Dihydroxybiphenyl 1,2-Dioxygenase, domain 1"/>
    <property type="match status" value="1"/>
</dbReference>
<evidence type="ECO:0000313" key="2">
    <source>
        <dbReference type="EMBL" id="MBC8336937.1"/>
    </source>
</evidence>
<dbReference type="SUPFAM" id="SSF54593">
    <property type="entry name" value="Glyoxalase/Bleomycin resistance protein/Dihydroxybiphenyl dioxygenase"/>
    <property type="match status" value="1"/>
</dbReference>
<dbReference type="PROSITE" id="PS51819">
    <property type="entry name" value="VOC"/>
    <property type="match status" value="1"/>
</dbReference>
<dbReference type="PANTHER" id="PTHR33993">
    <property type="entry name" value="GLYOXALASE-RELATED"/>
    <property type="match status" value="1"/>
</dbReference>
<evidence type="ECO:0000259" key="1">
    <source>
        <dbReference type="PROSITE" id="PS51819"/>
    </source>
</evidence>
<accession>A0A8J6NRY9</accession>
<dbReference type="InterPro" id="IPR029068">
    <property type="entry name" value="Glyas_Bleomycin-R_OHBP_Dase"/>
</dbReference>
<gene>
    <name evidence="2" type="ORF">H8E29_16905</name>
</gene>
<sequence>MTKRNIVHIEIPTSDAAESGKFYADLFGWKIESMPEMDYTMFEPTEGPGGGFTPVSAENPVGNVVVYVDSPDIDADLKKAESLGGKTVVPKSEIPNMGWFAILKDPTGNQIALFTSLNSE</sequence>
<dbReference type="AlphaFoldDB" id="A0A8J6NRY9"/>
<name>A0A8J6NRY9_9CHLR</name>
<comment type="caution">
    <text evidence="2">The sequence shown here is derived from an EMBL/GenBank/DDBJ whole genome shotgun (WGS) entry which is preliminary data.</text>
</comment>
<evidence type="ECO:0000313" key="3">
    <source>
        <dbReference type="Proteomes" id="UP000614469"/>
    </source>
</evidence>
<dbReference type="EMBL" id="JACNJN010000212">
    <property type="protein sequence ID" value="MBC8336937.1"/>
    <property type="molecule type" value="Genomic_DNA"/>
</dbReference>
<dbReference type="InterPro" id="IPR037523">
    <property type="entry name" value="VOC_core"/>
</dbReference>
<organism evidence="2 3">
    <name type="scientific">Candidatus Desulfolinea nitratireducens</name>
    <dbReference type="NCBI Taxonomy" id="2841698"/>
    <lineage>
        <taxon>Bacteria</taxon>
        <taxon>Bacillati</taxon>
        <taxon>Chloroflexota</taxon>
        <taxon>Anaerolineae</taxon>
        <taxon>Anaerolineales</taxon>
        <taxon>Anaerolineales incertae sedis</taxon>
        <taxon>Candidatus Desulfolinea</taxon>
    </lineage>
</organism>
<dbReference type="Proteomes" id="UP000614469">
    <property type="component" value="Unassembled WGS sequence"/>
</dbReference>
<dbReference type="InterPro" id="IPR053863">
    <property type="entry name" value="Glyoxy/Ble-like_N"/>
</dbReference>